<gene>
    <name evidence="2" type="ORF">Cba03nite_56430</name>
</gene>
<proteinExistence type="predicted"/>
<accession>A0A8J3JWD4</accession>
<keyword evidence="1" id="KW-0472">Membrane</keyword>
<feature type="transmembrane region" description="Helical" evidence="1">
    <location>
        <begin position="184"/>
        <end position="209"/>
    </location>
</feature>
<evidence type="ECO:0000256" key="1">
    <source>
        <dbReference type="SAM" id="Phobius"/>
    </source>
</evidence>
<protein>
    <submittedName>
        <fullName evidence="2">Uncharacterized protein</fullName>
    </submittedName>
</protein>
<keyword evidence="1" id="KW-1133">Transmembrane helix</keyword>
<evidence type="ECO:0000313" key="2">
    <source>
        <dbReference type="EMBL" id="GIF84294.1"/>
    </source>
</evidence>
<dbReference type="EMBL" id="BONF01000036">
    <property type="protein sequence ID" value="GIF84294.1"/>
    <property type="molecule type" value="Genomic_DNA"/>
</dbReference>
<evidence type="ECO:0000313" key="3">
    <source>
        <dbReference type="Proteomes" id="UP000601223"/>
    </source>
</evidence>
<organism evidence="2 3">
    <name type="scientific">Catellatospora bangladeshensis</name>
    <dbReference type="NCBI Taxonomy" id="310355"/>
    <lineage>
        <taxon>Bacteria</taxon>
        <taxon>Bacillati</taxon>
        <taxon>Actinomycetota</taxon>
        <taxon>Actinomycetes</taxon>
        <taxon>Micromonosporales</taxon>
        <taxon>Micromonosporaceae</taxon>
        <taxon>Catellatospora</taxon>
    </lineage>
</organism>
<sequence>MTTTAESATTVTSSTPRDSTLLLTASGVPLGALAFLGDELPDATGQIVLTLTSNGFAWGAAALVAGYLVRRARRAPVVATALLLVATTLYYGLILVVSRRWSGGTLEDGSSADLYGLMSVARAAGFWLLISVAAGLVLGSLGHLVRSGPRRRSSAAAGLAFGMLAAEGLNQLSHGYYWPIPDSFVQVIVISNAVTVSLSLVVTVLLLVFRGPSRSWWLYLGSAAVAGGLGAVLWSFIDMARGSGFGM</sequence>
<comment type="caution">
    <text evidence="2">The sequence shown here is derived from an EMBL/GenBank/DDBJ whole genome shotgun (WGS) entry which is preliminary data.</text>
</comment>
<dbReference type="AlphaFoldDB" id="A0A8J3JWD4"/>
<reference evidence="2 3" key="1">
    <citation type="submission" date="2021-01" db="EMBL/GenBank/DDBJ databases">
        <title>Whole genome shotgun sequence of Catellatospora bangladeshensis NBRC 107357.</title>
        <authorList>
            <person name="Komaki H."/>
            <person name="Tamura T."/>
        </authorList>
    </citation>
    <scope>NUCLEOTIDE SEQUENCE [LARGE SCALE GENOMIC DNA]</scope>
    <source>
        <strain evidence="2 3">NBRC 107357</strain>
    </source>
</reference>
<dbReference type="RefSeq" id="WP_203752366.1">
    <property type="nucleotide sequence ID" value="NZ_BONF01000036.1"/>
</dbReference>
<keyword evidence="3" id="KW-1185">Reference proteome</keyword>
<feature type="transmembrane region" description="Helical" evidence="1">
    <location>
        <begin position="216"/>
        <end position="237"/>
    </location>
</feature>
<feature type="transmembrane region" description="Helical" evidence="1">
    <location>
        <begin position="20"/>
        <end position="37"/>
    </location>
</feature>
<dbReference type="Proteomes" id="UP000601223">
    <property type="component" value="Unassembled WGS sequence"/>
</dbReference>
<feature type="transmembrane region" description="Helical" evidence="1">
    <location>
        <begin position="117"/>
        <end position="141"/>
    </location>
</feature>
<feature type="transmembrane region" description="Helical" evidence="1">
    <location>
        <begin position="153"/>
        <end position="172"/>
    </location>
</feature>
<feature type="transmembrane region" description="Helical" evidence="1">
    <location>
        <begin position="43"/>
        <end position="69"/>
    </location>
</feature>
<keyword evidence="1" id="KW-0812">Transmembrane</keyword>
<feature type="transmembrane region" description="Helical" evidence="1">
    <location>
        <begin position="76"/>
        <end position="97"/>
    </location>
</feature>
<name>A0A8J3JWD4_9ACTN</name>